<protein>
    <submittedName>
        <fullName evidence="2">Uncharacterized protein</fullName>
    </submittedName>
</protein>
<feature type="transmembrane region" description="Helical" evidence="1">
    <location>
        <begin position="107"/>
        <end position="127"/>
    </location>
</feature>
<evidence type="ECO:0000313" key="2">
    <source>
        <dbReference type="EMBL" id="KAK3368424.1"/>
    </source>
</evidence>
<sequence>MDASLEATTAGHPDYDERQKNIIVNVSGARLHCDVHAEDAMRQQLKRTRNMTPASLHEHDTLRQVATSWYCQLAGIHVKQSLTEPTSTVATGSVTTNENRLVVRTWAAQWMVGVMAACAILTSILMFVVPEQGILPCNLATVLGMAFLVCDSPYLLAR</sequence>
<gene>
    <name evidence="2" type="ORF">B0H63DRAFT_76137</name>
</gene>
<accession>A0AAE0K1N7</accession>
<feature type="transmembrane region" description="Helical" evidence="1">
    <location>
        <begin position="133"/>
        <end position="156"/>
    </location>
</feature>
<comment type="caution">
    <text evidence="2">The sequence shown here is derived from an EMBL/GenBank/DDBJ whole genome shotgun (WGS) entry which is preliminary data.</text>
</comment>
<dbReference type="AlphaFoldDB" id="A0AAE0K1N7"/>
<reference evidence="2" key="2">
    <citation type="submission" date="2023-06" db="EMBL/GenBank/DDBJ databases">
        <authorList>
            <consortium name="Lawrence Berkeley National Laboratory"/>
            <person name="Haridas S."/>
            <person name="Hensen N."/>
            <person name="Bonometti L."/>
            <person name="Westerberg I."/>
            <person name="Brannstrom I.O."/>
            <person name="Guillou S."/>
            <person name="Cros-Aarteil S."/>
            <person name="Calhoun S."/>
            <person name="Kuo A."/>
            <person name="Mondo S."/>
            <person name="Pangilinan J."/>
            <person name="Riley R."/>
            <person name="LaButti K."/>
            <person name="Andreopoulos B."/>
            <person name="Lipzen A."/>
            <person name="Chen C."/>
            <person name="Yanf M."/>
            <person name="Daum C."/>
            <person name="Ng V."/>
            <person name="Clum A."/>
            <person name="Steindorff A."/>
            <person name="Ohm R."/>
            <person name="Martin F."/>
            <person name="Silar P."/>
            <person name="Natvig D."/>
            <person name="Lalanne C."/>
            <person name="Gautier V."/>
            <person name="Ament-velasquez S.L."/>
            <person name="Kruys A."/>
            <person name="Hutchinson M.I."/>
            <person name="Powell A.J."/>
            <person name="Barry K."/>
            <person name="Miller A.N."/>
            <person name="Grigoriev I.V."/>
            <person name="Debuchy R."/>
            <person name="Gladieux P."/>
            <person name="Thoren M.H."/>
            <person name="Johannesson H."/>
        </authorList>
    </citation>
    <scope>NUCLEOTIDE SEQUENCE</scope>
    <source>
        <strain evidence="2">CBS 232.78</strain>
    </source>
</reference>
<keyword evidence="1" id="KW-0472">Membrane</keyword>
<evidence type="ECO:0000313" key="3">
    <source>
        <dbReference type="Proteomes" id="UP001285441"/>
    </source>
</evidence>
<dbReference type="Proteomes" id="UP001285441">
    <property type="component" value="Unassembled WGS sequence"/>
</dbReference>
<organism evidence="2 3">
    <name type="scientific">Podospora didyma</name>
    <dbReference type="NCBI Taxonomy" id="330526"/>
    <lineage>
        <taxon>Eukaryota</taxon>
        <taxon>Fungi</taxon>
        <taxon>Dikarya</taxon>
        <taxon>Ascomycota</taxon>
        <taxon>Pezizomycotina</taxon>
        <taxon>Sordariomycetes</taxon>
        <taxon>Sordariomycetidae</taxon>
        <taxon>Sordariales</taxon>
        <taxon>Podosporaceae</taxon>
        <taxon>Podospora</taxon>
    </lineage>
</organism>
<evidence type="ECO:0000256" key="1">
    <source>
        <dbReference type="SAM" id="Phobius"/>
    </source>
</evidence>
<keyword evidence="3" id="KW-1185">Reference proteome</keyword>
<proteinExistence type="predicted"/>
<dbReference type="EMBL" id="JAULSW010000010">
    <property type="protein sequence ID" value="KAK3368424.1"/>
    <property type="molecule type" value="Genomic_DNA"/>
</dbReference>
<reference evidence="2" key="1">
    <citation type="journal article" date="2023" name="Mol. Phylogenet. Evol.">
        <title>Genome-scale phylogeny and comparative genomics of the fungal order Sordariales.</title>
        <authorList>
            <person name="Hensen N."/>
            <person name="Bonometti L."/>
            <person name="Westerberg I."/>
            <person name="Brannstrom I.O."/>
            <person name="Guillou S."/>
            <person name="Cros-Aarteil S."/>
            <person name="Calhoun S."/>
            <person name="Haridas S."/>
            <person name="Kuo A."/>
            <person name="Mondo S."/>
            <person name="Pangilinan J."/>
            <person name="Riley R."/>
            <person name="LaButti K."/>
            <person name="Andreopoulos B."/>
            <person name="Lipzen A."/>
            <person name="Chen C."/>
            <person name="Yan M."/>
            <person name="Daum C."/>
            <person name="Ng V."/>
            <person name="Clum A."/>
            <person name="Steindorff A."/>
            <person name="Ohm R.A."/>
            <person name="Martin F."/>
            <person name="Silar P."/>
            <person name="Natvig D.O."/>
            <person name="Lalanne C."/>
            <person name="Gautier V."/>
            <person name="Ament-Velasquez S.L."/>
            <person name="Kruys A."/>
            <person name="Hutchinson M.I."/>
            <person name="Powell A.J."/>
            <person name="Barry K."/>
            <person name="Miller A.N."/>
            <person name="Grigoriev I.V."/>
            <person name="Debuchy R."/>
            <person name="Gladieux P."/>
            <person name="Hiltunen Thoren M."/>
            <person name="Johannesson H."/>
        </authorList>
    </citation>
    <scope>NUCLEOTIDE SEQUENCE</scope>
    <source>
        <strain evidence="2">CBS 232.78</strain>
    </source>
</reference>
<name>A0AAE0K1N7_9PEZI</name>
<keyword evidence="1" id="KW-0812">Transmembrane</keyword>
<keyword evidence="1" id="KW-1133">Transmembrane helix</keyword>